<dbReference type="PANTHER" id="PTHR23310:SF77">
    <property type="entry name" value="LD25952P"/>
    <property type="match status" value="1"/>
</dbReference>
<organism evidence="4 5">
    <name type="scientific">Emiliania huxleyi (strain CCMP1516)</name>
    <dbReference type="NCBI Taxonomy" id="280463"/>
    <lineage>
        <taxon>Eukaryota</taxon>
        <taxon>Haptista</taxon>
        <taxon>Haptophyta</taxon>
        <taxon>Prymnesiophyceae</taxon>
        <taxon>Isochrysidales</taxon>
        <taxon>Noelaerhabdaceae</taxon>
        <taxon>Emiliania</taxon>
    </lineage>
</organism>
<dbReference type="Proteomes" id="UP000013827">
    <property type="component" value="Unassembled WGS sequence"/>
</dbReference>
<dbReference type="PROSITE" id="PS51228">
    <property type="entry name" value="ACB_2"/>
    <property type="match status" value="1"/>
</dbReference>
<dbReference type="GO" id="GO:0006631">
    <property type="term" value="P:fatty acid metabolic process"/>
    <property type="evidence" value="ECO:0007669"/>
    <property type="project" value="TreeGrafter"/>
</dbReference>
<dbReference type="PANTHER" id="PTHR23310">
    <property type="entry name" value="ACYL-COA-BINDING PROTEIN, ACBP"/>
    <property type="match status" value="1"/>
</dbReference>
<reference evidence="5" key="1">
    <citation type="journal article" date="2013" name="Nature">
        <title>Pan genome of the phytoplankton Emiliania underpins its global distribution.</title>
        <authorList>
            <person name="Read B.A."/>
            <person name="Kegel J."/>
            <person name="Klute M.J."/>
            <person name="Kuo A."/>
            <person name="Lefebvre S.C."/>
            <person name="Maumus F."/>
            <person name="Mayer C."/>
            <person name="Miller J."/>
            <person name="Monier A."/>
            <person name="Salamov A."/>
            <person name="Young J."/>
            <person name="Aguilar M."/>
            <person name="Claverie J.M."/>
            <person name="Frickenhaus S."/>
            <person name="Gonzalez K."/>
            <person name="Herman E.K."/>
            <person name="Lin Y.C."/>
            <person name="Napier J."/>
            <person name="Ogata H."/>
            <person name="Sarno A.F."/>
            <person name="Shmutz J."/>
            <person name="Schroeder D."/>
            <person name="de Vargas C."/>
            <person name="Verret F."/>
            <person name="von Dassow P."/>
            <person name="Valentin K."/>
            <person name="Van de Peer Y."/>
            <person name="Wheeler G."/>
            <person name="Dacks J.B."/>
            <person name="Delwiche C.F."/>
            <person name="Dyhrman S.T."/>
            <person name="Glockner G."/>
            <person name="John U."/>
            <person name="Richards T."/>
            <person name="Worden A.Z."/>
            <person name="Zhang X."/>
            <person name="Grigoriev I.V."/>
            <person name="Allen A.E."/>
            <person name="Bidle K."/>
            <person name="Borodovsky M."/>
            <person name="Bowler C."/>
            <person name="Brownlee C."/>
            <person name="Cock J.M."/>
            <person name="Elias M."/>
            <person name="Gladyshev V.N."/>
            <person name="Groth M."/>
            <person name="Guda C."/>
            <person name="Hadaegh A."/>
            <person name="Iglesias-Rodriguez M.D."/>
            <person name="Jenkins J."/>
            <person name="Jones B.M."/>
            <person name="Lawson T."/>
            <person name="Leese F."/>
            <person name="Lindquist E."/>
            <person name="Lobanov A."/>
            <person name="Lomsadze A."/>
            <person name="Malik S.B."/>
            <person name="Marsh M.E."/>
            <person name="Mackinder L."/>
            <person name="Mock T."/>
            <person name="Mueller-Roeber B."/>
            <person name="Pagarete A."/>
            <person name="Parker M."/>
            <person name="Probert I."/>
            <person name="Quesneville H."/>
            <person name="Raines C."/>
            <person name="Rensing S.A."/>
            <person name="Riano-Pachon D.M."/>
            <person name="Richier S."/>
            <person name="Rokitta S."/>
            <person name="Shiraiwa Y."/>
            <person name="Soanes D.M."/>
            <person name="van der Giezen M."/>
            <person name="Wahlund T.M."/>
            <person name="Williams B."/>
            <person name="Wilson W."/>
            <person name="Wolfe G."/>
            <person name="Wurch L.L."/>
        </authorList>
    </citation>
    <scope>NUCLEOTIDE SEQUENCE</scope>
</reference>
<evidence type="ECO:0000259" key="3">
    <source>
        <dbReference type="PROSITE" id="PS51228"/>
    </source>
</evidence>
<proteinExistence type="predicted"/>
<evidence type="ECO:0000256" key="2">
    <source>
        <dbReference type="SAM" id="MobiDB-lite"/>
    </source>
</evidence>
<dbReference type="InterPro" id="IPR000582">
    <property type="entry name" value="Acyl-CoA-binding_protein"/>
</dbReference>
<feature type="compositionally biased region" description="Low complexity" evidence="2">
    <location>
        <begin position="126"/>
        <end position="136"/>
    </location>
</feature>
<dbReference type="SUPFAM" id="SSF47027">
    <property type="entry name" value="Acyl-CoA binding protein"/>
    <property type="match status" value="1"/>
</dbReference>
<dbReference type="GO" id="GO:0005737">
    <property type="term" value="C:cytoplasm"/>
    <property type="evidence" value="ECO:0007669"/>
    <property type="project" value="TreeGrafter"/>
</dbReference>
<dbReference type="AlphaFoldDB" id="A0A0D3I6D0"/>
<dbReference type="GeneID" id="17252931"/>
<accession>A0A0D3I6D0</accession>
<sequence length="282" mass="29250">MGIAGHASPSPRQQRLVRRAGARLPRKYEAARAFVGDASDGHGGGIAWSEADVSDSDRLLLYALQRQAEDGQCTAGSPSYWGSERAKWKAWRELGSMSQIEAMVHYARAVEELAPRWSAVSGCATPAAPSRAAPSLAPSPAPSPALEQSDVAELAWRIRAIMAQHAEDCKRMTPHYAARYAKRSLDALQAAGPPTPDRPRTPSAASCPAESIASPAPSVARPTPGRGGGRTPAAAALAGGGGAAPYAPPHRSPFGVAPSRAGSSQRPPTSLAEGGGTPMRVV</sequence>
<feature type="domain" description="ACB" evidence="3">
    <location>
        <begin position="24"/>
        <end position="119"/>
    </location>
</feature>
<dbReference type="Pfam" id="PF00887">
    <property type="entry name" value="ACBP"/>
    <property type="match status" value="1"/>
</dbReference>
<protein>
    <recommendedName>
        <fullName evidence="3">ACB domain-containing protein</fullName>
    </recommendedName>
</protein>
<keyword evidence="5" id="KW-1185">Reference proteome</keyword>
<dbReference type="HOGENOM" id="CLU_988464_0_0_1"/>
<dbReference type="KEGG" id="ehx:EMIHUDRAFT_453412"/>
<reference evidence="4" key="2">
    <citation type="submission" date="2024-10" db="UniProtKB">
        <authorList>
            <consortium name="EnsemblProtists"/>
        </authorList>
    </citation>
    <scope>IDENTIFICATION</scope>
</reference>
<dbReference type="EnsemblProtists" id="EOD06815">
    <property type="protein sequence ID" value="EOD06815"/>
    <property type="gene ID" value="EMIHUDRAFT_453412"/>
</dbReference>
<dbReference type="eggNOG" id="KOG0817">
    <property type="taxonomic scope" value="Eukaryota"/>
</dbReference>
<feature type="compositionally biased region" description="Gly residues" evidence="2">
    <location>
        <begin position="273"/>
        <end position="282"/>
    </location>
</feature>
<dbReference type="GO" id="GO:0000062">
    <property type="term" value="F:fatty-acyl-CoA binding"/>
    <property type="evidence" value="ECO:0007669"/>
    <property type="project" value="InterPro"/>
</dbReference>
<name>A0A0D3I6D0_EMIH1</name>
<feature type="region of interest" description="Disordered" evidence="2">
    <location>
        <begin position="189"/>
        <end position="282"/>
    </location>
</feature>
<dbReference type="STRING" id="2903.R1CWQ5"/>
<evidence type="ECO:0000313" key="4">
    <source>
        <dbReference type="EnsemblProtists" id="EOD06815"/>
    </source>
</evidence>
<dbReference type="InterPro" id="IPR014352">
    <property type="entry name" value="FERM/acyl-CoA-bd_prot_sf"/>
</dbReference>
<evidence type="ECO:0000256" key="1">
    <source>
        <dbReference type="ARBA" id="ARBA00023121"/>
    </source>
</evidence>
<evidence type="ECO:0000313" key="5">
    <source>
        <dbReference type="Proteomes" id="UP000013827"/>
    </source>
</evidence>
<feature type="region of interest" description="Disordered" evidence="2">
    <location>
        <begin position="124"/>
        <end position="145"/>
    </location>
</feature>
<dbReference type="PaxDb" id="2903-EOD06815"/>
<keyword evidence="1" id="KW-0446">Lipid-binding</keyword>
<dbReference type="Gene3D" id="1.20.80.10">
    <property type="match status" value="1"/>
</dbReference>
<dbReference type="RefSeq" id="XP_005759244.1">
    <property type="nucleotide sequence ID" value="XM_005759187.1"/>
</dbReference>
<dbReference type="InterPro" id="IPR035984">
    <property type="entry name" value="Acyl-CoA-binding_sf"/>
</dbReference>